<evidence type="ECO:0000256" key="2">
    <source>
        <dbReference type="ARBA" id="ARBA00022525"/>
    </source>
</evidence>
<sequence length="390" mass="42554">MDEPQAGQKPVVVAIGGFLCGGGDLNGRVYSFWRIPSAALEGQGFRVVTVSPSPVGSLHDRACEIFYELKGGTVCYGQEHSRAHGHACHGETYDVGLFSAWGKDNPVHVIGHSYGGQTARVLQHLLATGFFSKPGEYQTSAAWVRSVTTCNSPLNGSLLVYSLGERADTAPEVRLVSHGHLLSVAIHALELLDWPLLKRFFDPRLSHFELSWRRRGWRQGLKDVALAVVGKSAIYSQPDNAAFDMTVQSAHRLNQEIQTNPHTFYFSLVGTGPKEEDLLVTPTDTGQTKWVFRVWARLLSLGPGWKGLKTKLVYSALKRLHSWQVGAHASAIESRLGVAADSWSSAGDDGVLEGYTQSHPRVPEECEAPVRAIRSSCASHSTTVHRAPPA</sequence>
<dbReference type="EMBL" id="FN649760">
    <property type="protein sequence ID" value="CBJ30334.1"/>
    <property type="molecule type" value="Genomic_DNA"/>
</dbReference>
<name>D7FP73_ECTSI</name>
<reference evidence="7 8" key="1">
    <citation type="journal article" date="2010" name="Nature">
        <title>The Ectocarpus genome and the independent evolution of multicellularity in brown algae.</title>
        <authorList>
            <person name="Cock J.M."/>
            <person name="Sterck L."/>
            <person name="Rouze P."/>
            <person name="Scornet D."/>
            <person name="Allen A.E."/>
            <person name="Amoutzias G."/>
            <person name="Anthouard V."/>
            <person name="Artiguenave F."/>
            <person name="Aury J.M."/>
            <person name="Badger J.H."/>
            <person name="Beszteri B."/>
            <person name="Billiau K."/>
            <person name="Bonnet E."/>
            <person name="Bothwell J.H."/>
            <person name="Bowler C."/>
            <person name="Boyen C."/>
            <person name="Brownlee C."/>
            <person name="Carrano C.J."/>
            <person name="Charrier B."/>
            <person name="Cho G.Y."/>
            <person name="Coelho S.M."/>
            <person name="Collen J."/>
            <person name="Corre E."/>
            <person name="Da Silva C."/>
            <person name="Delage L."/>
            <person name="Delaroque N."/>
            <person name="Dittami S.M."/>
            <person name="Doulbeau S."/>
            <person name="Elias M."/>
            <person name="Farnham G."/>
            <person name="Gachon C.M."/>
            <person name="Gschloessl B."/>
            <person name="Heesch S."/>
            <person name="Jabbari K."/>
            <person name="Jubin C."/>
            <person name="Kawai H."/>
            <person name="Kimura K."/>
            <person name="Kloareg B."/>
            <person name="Kupper F.C."/>
            <person name="Lang D."/>
            <person name="Le Bail A."/>
            <person name="Leblanc C."/>
            <person name="Lerouge P."/>
            <person name="Lohr M."/>
            <person name="Lopez P.J."/>
            <person name="Martens C."/>
            <person name="Maumus F."/>
            <person name="Michel G."/>
            <person name="Miranda-Saavedra D."/>
            <person name="Morales J."/>
            <person name="Moreau H."/>
            <person name="Motomura T."/>
            <person name="Nagasato C."/>
            <person name="Napoli C.A."/>
            <person name="Nelson D.R."/>
            <person name="Nyvall-Collen P."/>
            <person name="Peters A.F."/>
            <person name="Pommier C."/>
            <person name="Potin P."/>
            <person name="Poulain J."/>
            <person name="Quesneville H."/>
            <person name="Read B."/>
            <person name="Rensing S.A."/>
            <person name="Ritter A."/>
            <person name="Rousvoal S."/>
            <person name="Samanta M."/>
            <person name="Samson G."/>
            <person name="Schroeder D.C."/>
            <person name="Segurens B."/>
            <person name="Strittmatter M."/>
            <person name="Tonon T."/>
            <person name="Tregear J.W."/>
            <person name="Valentin K."/>
            <person name="von Dassow P."/>
            <person name="Yamagishi T."/>
            <person name="Van de Peer Y."/>
            <person name="Wincker P."/>
        </authorList>
    </citation>
    <scope>NUCLEOTIDE SEQUENCE [LARGE SCALE GENOMIC DNA]</scope>
    <source>
        <strain evidence="8">Ec32 / CCAP1310/4</strain>
    </source>
</reference>
<evidence type="ECO:0000259" key="6">
    <source>
        <dbReference type="Pfam" id="PF24708"/>
    </source>
</evidence>
<evidence type="ECO:0000256" key="4">
    <source>
        <dbReference type="ARBA" id="ARBA00022801"/>
    </source>
</evidence>
<accession>D7FP73</accession>
<keyword evidence="2" id="KW-0964">Secreted</keyword>
<evidence type="ECO:0000313" key="8">
    <source>
        <dbReference type="Proteomes" id="UP000002630"/>
    </source>
</evidence>
<proteinExistence type="predicted"/>
<gene>
    <name evidence="7" type="ORF">Esi_0187_0020</name>
</gene>
<keyword evidence="8" id="KW-1185">Reference proteome</keyword>
<dbReference type="PANTHER" id="PTHR34043">
    <property type="entry name" value="ALPHA/BETA-HYDROLASES SUPERFAMILY PROTEIN"/>
    <property type="match status" value="1"/>
</dbReference>
<evidence type="ECO:0000256" key="1">
    <source>
        <dbReference type="ARBA" id="ARBA00004613"/>
    </source>
</evidence>
<dbReference type="InterPro" id="IPR029058">
    <property type="entry name" value="AB_hydrolase_fold"/>
</dbReference>
<dbReference type="STRING" id="2880.D7FP73"/>
<dbReference type="Pfam" id="PF24708">
    <property type="entry name" value="Lip_C"/>
    <property type="match status" value="1"/>
</dbReference>
<keyword evidence="4" id="KW-0378">Hydrolase</keyword>
<dbReference type="GO" id="GO:0016787">
    <property type="term" value="F:hydrolase activity"/>
    <property type="evidence" value="ECO:0007669"/>
    <property type="project" value="UniProtKB-KW"/>
</dbReference>
<evidence type="ECO:0000256" key="3">
    <source>
        <dbReference type="ARBA" id="ARBA00022729"/>
    </source>
</evidence>
<dbReference type="SUPFAM" id="SSF53474">
    <property type="entry name" value="alpha/beta-Hydrolases"/>
    <property type="match status" value="1"/>
</dbReference>
<evidence type="ECO:0000313" key="7">
    <source>
        <dbReference type="EMBL" id="CBJ30334.1"/>
    </source>
</evidence>
<keyword evidence="3" id="KW-0732">Signal</keyword>
<evidence type="ECO:0000256" key="5">
    <source>
        <dbReference type="ARBA" id="ARBA00023098"/>
    </source>
</evidence>
<dbReference type="AlphaFoldDB" id="D7FP73"/>
<dbReference type="PANTHER" id="PTHR34043:SF3">
    <property type="entry name" value="ALPHA_BETA-HYDROLASES SUPERFAMILY PROTEIN"/>
    <property type="match status" value="1"/>
</dbReference>
<dbReference type="GO" id="GO:0005576">
    <property type="term" value="C:extracellular region"/>
    <property type="evidence" value="ECO:0007669"/>
    <property type="project" value="UniProtKB-SubCell"/>
</dbReference>
<keyword evidence="5" id="KW-0443">Lipid metabolism</keyword>
<dbReference type="Gene3D" id="3.40.50.1820">
    <property type="entry name" value="alpha/beta hydrolase"/>
    <property type="match status" value="1"/>
</dbReference>
<dbReference type="eggNOG" id="ENOG502QPNZ">
    <property type="taxonomic scope" value="Eukaryota"/>
</dbReference>
<organism evidence="7 8">
    <name type="scientific">Ectocarpus siliculosus</name>
    <name type="common">Brown alga</name>
    <name type="synonym">Conferva siliculosa</name>
    <dbReference type="NCBI Taxonomy" id="2880"/>
    <lineage>
        <taxon>Eukaryota</taxon>
        <taxon>Sar</taxon>
        <taxon>Stramenopiles</taxon>
        <taxon>Ochrophyta</taxon>
        <taxon>PX clade</taxon>
        <taxon>Phaeophyceae</taxon>
        <taxon>Ectocarpales</taxon>
        <taxon>Ectocarpaceae</taxon>
        <taxon>Ectocarpus</taxon>
    </lineage>
</organism>
<dbReference type="InParanoid" id="D7FP73"/>
<dbReference type="GO" id="GO:0006629">
    <property type="term" value="P:lipid metabolic process"/>
    <property type="evidence" value="ECO:0007669"/>
    <property type="project" value="UniProtKB-KW"/>
</dbReference>
<dbReference type="OrthoDB" id="206848at2759"/>
<dbReference type="Proteomes" id="UP000002630">
    <property type="component" value="Unassembled WGS sequence"/>
</dbReference>
<protein>
    <recommendedName>
        <fullName evidence="6">Lipase-like C-terminal domain-containing protein</fullName>
    </recommendedName>
</protein>
<feature type="domain" description="Lipase-like C-terminal" evidence="6">
    <location>
        <begin position="12"/>
        <end position="130"/>
    </location>
</feature>
<dbReference type="InterPro" id="IPR056304">
    <property type="entry name" value="Lip-like_C"/>
</dbReference>
<comment type="subcellular location">
    <subcellularLocation>
        <location evidence="1">Secreted</location>
    </subcellularLocation>
</comment>